<dbReference type="RefSeq" id="WP_117142590.1">
    <property type="nucleotide sequence ID" value="NZ_CAKXKJ010000011.1"/>
</dbReference>
<name>A0A3E2B216_9FIRM</name>
<feature type="transmembrane region" description="Helical" evidence="1">
    <location>
        <begin position="9"/>
        <end position="28"/>
    </location>
</feature>
<protein>
    <recommendedName>
        <fullName evidence="4">DUF4830 domain-containing protein</fullName>
    </recommendedName>
</protein>
<dbReference type="PROSITE" id="PS51257">
    <property type="entry name" value="PROKAR_LIPOPROTEIN"/>
    <property type="match status" value="1"/>
</dbReference>
<dbReference type="Proteomes" id="UP000260649">
    <property type="component" value="Unassembled WGS sequence"/>
</dbReference>
<evidence type="ECO:0008006" key="4">
    <source>
        <dbReference type="Google" id="ProtNLM"/>
    </source>
</evidence>
<accession>A0A3E2B216</accession>
<gene>
    <name evidence="2" type="ORF">DV520_09745</name>
</gene>
<evidence type="ECO:0000313" key="2">
    <source>
        <dbReference type="EMBL" id="RFT06016.1"/>
    </source>
</evidence>
<keyword evidence="1" id="KW-1133">Transmembrane helix</keyword>
<dbReference type="EMBL" id="QQRQ01000019">
    <property type="protein sequence ID" value="RFT06016.1"/>
    <property type="molecule type" value="Genomic_DNA"/>
</dbReference>
<comment type="caution">
    <text evidence="2">The sequence shown here is derived from an EMBL/GenBank/DDBJ whole genome shotgun (WGS) entry which is preliminary data.</text>
</comment>
<dbReference type="GeneID" id="97996015"/>
<sequence>MNKKKLRNILLPIVIIAVIVACYVGYFMRTQPLLDCMTGTDIPSTGEITRYDEAHKDGVSLAVTSPDQVSGLWQAIQDTEVRFVRGRGTAVAPPGGVYYEVSLTSADGASVYGFGCNSNEDLVIQGSAYVIVGESQILQALDALFPDSAE</sequence>
<organism evidence="2 3">
    <name type="scientific">Evtepia gabavorous</name>
    <dbReference type="NCBI Taxonomy" id="2211183"/>
    <lineage>
        <taxon>Bacteria</taxon>
        <taxon>Bacillati</taxon>
        <taxon>Bacillota</taxon>
        <taxon>Clostridia</taxon>
        <taxon>Eubacteriales</taxon>
        <taxon>Evtepia</taxon>
    </lineage>
</organism>
<evidence type="ECO:0000313" key="3">
    <source>
        <dbReference type="Proteomes" id="UP000260649"/>
    </source>
</evidence>
<keyword evidence="3" id="KW-1185">Reference proteome</keyword>
<reference evidence="2 3" key="1">
    <citation type="submission" date="2018-07" db="EMBL/GenBank/DDBJ databases">
        <title>GABA Modulating Bacteria of the Human Gut Microbiota.</title>
        <authorList>
            <person name="Strandwitz P."/>
            <person name="Kim K.H."/>
            <person name="Terekhova D."/>
            <person name="Liu J.K."/>
            <person name="Sharma A."/>
            <person name="Levering J."/>
            <person name="Mcdonald D."/>
            <person name="Dietrich D."/>
            <person name="Ramadhar T.R."/>
            <person name="Lekbua A."/>
            <person name="Mroue N."/>
            <person name="Liston C."/>
            <person name="Stewart E.J."/>
            <person name="Dubin M.J."/>
            <person name="Zengler K."/>
            <person name="Knight R."/>
            <person name="Gilbert J.A."/>
            <person name="Clardy J."/>
            <person name="Lewis K."/>
        </authorList>
    </citation>
    <scope>NUCLEOTIDE SEQUENCE [LARGE SCALE GENOMIC DNA]</scope>
    <source>
        <strain evidence="2 3">KLE1738</strain>
    </source>
</reference>
<evidence type="ECO:0000256" key="1">
    <source>
        <dbReference type="SAM" id="Phobius"/>
    </source>
</evidence>
<keyword evidence="1" id="KW-0812">Transmembrane</keyword>
<proteinExistence type="predicted"/>
<keyword evidence="1" id="KW-0472">Membrane</keyword>
<dbReference type="AlphaFoldDB" id="A0A3E2B216"/>